<accession>A0A833LYL9</accession>
<protein>
    <submittedName>
        <fullName evidence="2">Purine-binding chemotaxis protein CheW</fullName>
    </submittedName>
</protein>
<dbReference type="SMART" id="SM00260">
    <property type="entry name" value="CheW"/>
    <property type="match status" value="1"/>
</dbReference>
<dbReference type="GO" id="GO:0007165">
    <property type="term" value="P:signal transduction"/>
    <property type="evidence" value="ECO:0007669"/>
    <property type="project" value="InterPro"/>
</dbReference>
<dbReference type="OrthoDB" id="9794382at2"/>
<comment type="caution">
    <text evidence="2">The sequence shown here is derived from an EMBL/GenBank/DDBJ whole genome shotgun (WGS) entry which is preliminary data.</text>
</comment>
<dbReference type="PANTHER" id="PTHR22617">
    <property type="entry name" value="CHEMOTAXIS SENSOR HISTIDINE KINASE-RELATED"/>
    <property type="match status" value="1"/>
</dbReference>
<reference evidence="2 3" key="1">
    <citation type="submission" date="2019-10" db="EMBL/GenBank/DDBJ databases">
        <title>Extracellular Electron Transfer in a Candidatus Methanoperedens spp. Enrichment Culture.</title>
        <authorList>
            <person name="Berger S."/>
            <person name="Rangel Shaw D."/>
            <person name="Berben T."/>
            <person name="In 'T Zandt M."/>
            <person name="Frank J."/>
            <person name="Reimann J."/>
            <person name="Jetten M.S.M."/>
            <person name="Welte C.U."/>
        </authorList>
    </citation>
    <scope>NUCLEOTIDE SEQUENCE [LARGE SCALE GENOMIC DNA]</scope>
    <source>
        <strain evidence="2">SB12</strain>
    </source>
</reference>
<gene>
    <name evidence="2" type="ORF">F9K24_03495</name>
</gene>
<evidence type="ECO:0000313" key="3">
    <source>
        <dbReference type="Proteomes" id="UP000460298"/>
    </source>
</evidence>
<dbReference type="AlphaFoldDB" id="A0A833LYL9"/>
<dbReference type="PANTHER" id="PTHR22617:SF23">
    <property type="entry name" value="CHEMOTAXIS PROTEIN CHEW"/>
    <property type="match status" value="1"/>
</dbReference>
<dbReference type="GO" id="GO:0005829">
    <property type="term" value="C:cytosol"/>
    <property type="evidence" value="ECO:0007669"/>
    <property type="project" value="TreeGrafter"/>
</dbReference>
<dbReference type="Pfam" id="PF01584">
    <property type="entry name" value="CheW"/>
    <property type="match status" value="1"/>
</dbReference>
<dbReference type="InterPro" id="IPR036061">
    <property type="entry name" value="CheW-like_dom_sf"/>
</dbReference>
<dbReference type="GO" id="GO:0006935">
    <property type="term" value="P:chemotaxis"/>
    <property type="evidence" value="ECO:0007669"/>
    <property type="project" value="InterPro"/>
</dbReference>
<dbReference type="EMBL" id="WBUI01000002">
    <property type="protein sequence ID" value="KAB2934854.1"/>
    <property type="molecule type" value="Genomic_DNA"/>
</dbReference>
<evidence type="ECO:0000313" key="2">
    <source>
        <dbReference type="EMBL" id="KAB2934854.1"/>
    </source>
</evidence>
<feature type="domain" description="CheW-like" evidence="1">
    <location>
        <begin position="2"/>
        <end position="141"/>
    </location>
</feature>
<dbReference type="Gene3D" id="2.40.50.180">
    <property type="entry name" value="CheA-289, Domain 4"/>
    <property type="match status" value="1"/>
</dbReference>
<dbReference type="PROSITE" id="PS50851">
    <property type="entry name" value="CHEW"/>
    <property type="match status" value="1"/>
</dbReference>
<dbReference type="InterPro" id="IPR039315">
    <property type="entry name" value="CheW"/>
</dbReference>
<dbReference type="InterPro" id="IPR002545">
    <property type="entry name" value="CheW-lke_dom"/>
</dbReference>
<dbReference type="RefSeq" id="WP_002772187.1">
    <property type="nucleotide sequence ID" value="NZ_JQDG01000058.1"/>
</dbReference>
<name>A0A833LYL9_9LEPT</name>
<evidence type="ECO:0000259" key="1">
    <source>
        <dbReference type="PROSITE" id="PS50851"/>
    </source>
</evidence>
<organism evidence="2 3">
    <name type="scientific">Leptonema illini</name>
    <dbReference type="NCBI Taxonomy" id="183"/>
    <lineage>
        <taxon>Bacteria</taxon>
        <taxon>Pseudomonadati</taxon>
        <taxon>Spirochaetota</taxon>
        <taxon>Spirochaetia</taxon>
        <taxon>Leptospirales</taxon>
        <taxon>Leptospiraceae</taxon>
        <taxon>Leptonema</taxon>
    </lineage>
</organism>
<sequence>MNREFLTWYVGEQIYGLELHRCKEVEKNLRLTPVPNAKTYIAGIVNLRGDVVTVIDLRQLLRKQTIERPERLQIIRLKSTGTQVAVIAEKIDDILSIADESLEPAGAHMEEQEGYYIQYVAITKKGPILILNSERLLAGRN</sequence>
<dbReference type="Proteomes" id="UP000460298">
    <property type="component" value="Unassembled WGS sequence"/>
</dbReference>
<proteinExistence type="predicted"/>
<dbReference type="SUPFAM" id="SSF50341">
    <property type="entry name" value="CheW-like"/>
    <property type="match status" value="1"/>
</dbReference>
<dbReference type="Gene3D" id="2.30.30.40">
    <property type="entry name" value="SH3 Domains"/>
    <property type="match status" value="1"/>
</dbReference>